<sequence length="375" mass="39625">MVGSLKTQTNLTFNPNMTKPTHNPLPIWSIVLPIAAWLVYFIGIKGSVPLQLIGGAMLIGSVLSAVHHAEVVAHKVGEPFGTIILALAITVLEVGLIVSMMMGGGSNAAYLARDTVFAAIMLILTGLLGVCLLIGGLKHREQFFNKKSVSTALVTLISILVLTLVLPNFTTSTPSGSYNTAQLLFIAVASFVLYFSFILTQTVRHRDYFLADDEDVNHHAEPPSAQIALASLVCLVVCLGVVIALAKALSPAIESMVVSWGAPKALVGVIIAAVVLMPESLAALTAARRNRLQTSINLALGSALASIGLTIPAVALVCLIYDIDVVLGLDAKSMLLLGLSTFTVMLSLHYGKTNMLYGIVLLVNLAAYVFTVIVP</sequence>
<dbReference type="GO" id="GO:0015385">
    <property type="term" value="F:sodium:proton antiporter activity"/>
    <property type="evidence" value="ECO:0007669"/>
    <property type="project" value="TreeGrafter"/>
</dbReference>
<dbReference type="InterPro" id="IPR004837">
    <property type="entry name" value="NaCa_Exmemb"/>
</dbReference>
<feature type="transmembrane region" description="Helical" evidence="5">
    <location>
        <begin position="298"/>
        <end position="323"/>
    </location>
</feature>
<feature type="domain" description="Sodium/calcium exchanger membrane region" evidence="6">
    <location>
        <begin position="231"/>
        <end position="373"/>
    </location>
</feature>
<gene>
    <name evidence="7" type="ORF">GCWU000324_02207</name>
</gene>
<proteinExistence type="predicted"/>
<keyword evidence="2 5" id="KW-0812">Transmembrane</keyword>
<dbReference type="InterPro" id="IPR044880">
    <property type="entry name" value="NCX_ion-bd_dom_sf"/>
</dbReference>
<comment type="caution">
    <text evidence="7">The sequence shown here is derived from an EMBL/GenBank/DDBJ whole genome shotgun (WGS) entry which is preliminary data.</text>
</comment>
<protein>
    <submittedName>
        <fullName evidence="7">Calcium/proton exchanger</fullName>
    </submittedName>
</protein>
<dbReference type="STRING" id="629741.GCWU000324_02207"/>
<dbReference type="EMBL" id="ACJW02000003">
    <property type="protein sequence ID" value="EEP67956.1"/>
    <property type="molecule type" value="Genomic_DNA"/>
</dbReference>
<feature type="transmembrane region" description="Helical" evidence="5">
    <location>
        <begin position="266"/>
        <end position="286"/>
    </location>
</feature>
<dbReference type="AlphaFoldDB" id="C4GJI4"/>
<evidence type="ECO:0000256" key="4">
    <source>
        <dbReference type="ARBA" id="ARBA00023136"/>
    </source>
</evidence>
<feature type="transmembrane region" description="Helical" evidence="5">
    <location>
        <begin position="50"/>
        <end position="68"/>
    </location>
</feature>
<feature type="transmembrane region" description="Helical" evidence="5">
    <location>
        <begin position="227"/>
        <end position="246"/>
    </location>
</feature>
<evidence type="ECO:0000256" key="1">
    <source>
        <dbReference type="ARBA" id="ARBA00004141"/>
    </source>
</evidence>
<evidence type="ECO:0000313" key="7">
    <source>
        <dbReference type="EMBL" id="EEP67956.1"/>
    </source>
</evidence>
<feature type="transmembrane region" description="Helical" evidence="5">
    <location>
        <begin position="25"/>
        <end position="44"/>
    </location>
</feature>
<dbReference type="Proteomes" id="UP000003009">
    <property type="component" value="Unassembled WGS sequence"/>
</dbReference>
<evidence type="ECO:0000256" key="2">
    <source>
        <dbReference type="ARBA" id="ARBA00022692"/>
    </source>
</evidence>
<feature type="domain" description="Sodium/calcium exchanger membrane region" evidence="6">
    <location>
        <begin position="52"/>
        <end position="202"/>
    </location>
</feature>
<keyword evidence="3 5" id="KW-1133">Transmembrane helix</keyword>
<reference evidence="7" key="1">
    <citation type="submission" date="2009-04" db="EMBL/GenBank/DDBJ databases">
        <authorList>
            <person name="Weinstock G."/>
            <person name="Sodergren E."/>
            <person name="Clifton S."/>
            <person name="Fulton L."/>
            <person name="Fulton B."/>
            <person name="Courtney L."/>
            <person name="Fronick C."/>
            <person name="Harrison M."/>
            <person name="Strong C."/>
            <person name="Farmer C."/>
            <person name="Delahaunty K."/>
            <person name="Markovic C."/>
            <person name="Hall O."/>
            <person name="Minx P."/>
            <person name="Tomlinson C."/>
            <person name="Mitreva M."/>
            <person name="Nelson J."/>
            <person name="Hou S."/>
            <person name="Wollam A."/>
            <person name="Pepin K.H."/>
            <person name="Johnson M."/>
            <person name="Bhonagiri V."/>
            <person name="Nash W.E."/>
            <person name="Warren W."/>
            <person name="Chinwalla A."/>
            <person name="Mardis E.R."/>
            <person name="Wilson R.K."/>
        </authorList>
    </citation>
    <scope>NUCLEOTIDE SEQUENCE [LARGE SCALE GENOMIC DNA]</scope>
    <source>
        <strain evidence="7">ATCC 51147</strain>
    </source>
</reference>
<dbReference type="GO" id="GO:0005886">
    <property type="term" value="C:plasma membrane"/>
    <property type="evidence" value="ECO:0007669"/>
    <property type="project" value="TreeGrafter"/>
</dbReference>
<evidence type="ECO:0000256" key="5">
    <source>
        <dbReference type="SAM" id="Phobius"/>
    </source>
</evidence>
<dbReference type="Gene3D" id="1.20.1420.30">
    <property type="entry name" value="NCX, central ion-binding region"/>
    <property type="match status" value="1"/>
</dbReference>
<keyword evidence="8" id="KW-1185">Reference proteome</keyword>
<name>C4GJI4_9NEIS</name>
<evidence type="ECO:0000259" key="6">
    <source>
        <dbReference type="Pfam" id="PF01699"/>
    </source>
</evidence>
<feature type="transmembrane region" description="Helical" evidence="5">
    <location>
        <begin position="355"/>
        <end position="374"/>
    </location>
</feature>
<organism evidence="7 8">
    <name type="scientific">Kingella oralis ATCC 51147</name>
    <dbReference type="NCBI Taxonomy" id="629741"/>
    <lineage>
        <taxon>Bacteria</taxon>
        <taxon>Pseudomonadati</taxon>
        <taxon>Pseudomonadota</taxon>
        <taxon>Betaproteobacteria</taxon>
        <taxon>Neisseriales</taxon>
        <taxon>Neisseriaceae</taxon>
        <taxon>Kingella</taxon>
    </lineage>
</organism>
<evidence type="ECO:0000313" key="8">
    <source>
        <dbReference type="Proteomes" id="UP000003009"/>
    </source>
</evidence>
<feature type="transmembrane region" description="Helical" evidence="5">
    <location>
        <begin position="116"/>
        <end position="137"/>
    </location>
</feature>
<feature type="transmembrane region" description="Helical" evidence="5">
    <location>
        <begin position="149"/>
        <end position="169"/>
    </location>
</feature>
<evidence type="ECO:0000256" key="3">
    <source>
        <dbReference type="ARBA" id="ARBA00022989"/>
    </source>
</evidence>
<dbReference type="GO" id="GO:0015386">
    <property type="term" value="F:potassium:proton antiporter activity"/>
    <property type="evidence" value="ECO:0007669"/>
    <property type="project" value="TreeGrafter"/>
</dbReference>
<comment type="subcellular location">
    <subcellularLocation>
        <location evidence="1">Membrane</location>
        <topology evidence="1">Multi-pass membrane protein</topology>
    </subcellularLocation>
</comment>
<feature type="transmembrane region" description="Helical" evidence="5">
    <location>
        <begin position="329"/>
        <end position="348"/>
    </location>
</feature>
<feature type="transmembrane region" description="Helical" evidence="5">
    <location>
        <begin position="80"/>
        <end position="104"/>
    </location>
</feature>
<dbReference type="PANTHER" id="PTHR37958:SF1">
    <property type="entry name" value="SODIUM-POTASSIUM_PROTON ANTIPORTER CHAA"/>
    <property type="match status" value="1"/>
</dbReference>
<accession>C4GJI4</accession>
<keyword evidence="4 5" id="KW-0472">Membrane</keyword>
<dbReference type="PANTHER" id="PTHR37958">
    <property type="entry name" value="SODIUM-POTASSIUM/PROTON ANTIPORTER CHAA"/>
    <property type="match status" value="1"/>
</dbReference>
<dbReference type="InterPro" id="IPR052946">
    <property type="entry name" value="Alkaline_pH_Ca-Antiporter"/>
</dbReference>
<dbReference type="HOGENOM" id="CLU_050648_1_0_4"/>
<dbReference type="Pfam" id="PF01699">
    <property type="entry name" value="Na_Ca_ex"/>
    <property type="match status" value="2"/>
</dbReference>
<feature type="transmembrane region" description="Helical" evidence="5">
    <location>
        <begin position="181"/>
        <end position="200"/>
    </location>
</feature>